<dbReference type="InterPro" id="IPR001810">
    <property type="entry name" value="F-box_dom"/>
</dbReference>
<feature type="region of interest" description="Disordered" evidence="1">
    <location>
        <begin position="94"/>
        <end position="119"/>
    </location>
</feature>
<dbReference type="Pfam" id="PF12937">
    <property type="entry name" value="F-box-like"/>
    <property type="match status" value="1"/>
</dbReference>
<dbReference type="SUPFAM" id="SSF50978">
    <property type="entry name" value="WD40 repeat-like"/>
    <property type="match status" value="1"/>
</dbReference>
<evidence type="ECO:0000259" key="2">
    <source>
        <dbReference type="PROSITE" id="PS50181"/>
    </source>
</evidence>
<dbReference type="PANTHER" id="PTHR13252">
    <property type="entry name" value="F-BOX ONLY PROTEIN 28"/>
    <property type="match status" value="1"/>
</dbReference>
<name>A0A5M8Q3H4_9LECA</name>
<evidence type="ECO:0000313" key="4">
    <source>
        <dbReference type="Proteomes" id="UP000324767"/>
    </source>
</evidence>
<dbReference type="EMBL" id="VXIT01000001">
    <property type="protein sequence ID" value="KAA6415733.1"/>
    <property type="molecule type" value="Genomic_DNA"/>
</dbReference>
<feature type="domain" description="F-box" evidence="2">
    <location>
        <begin position="9"/>
        <end position="55"/>
    </location>
</feature>
<feature type="region of interest" description="Disordered" evidence="1">
    <location>
        <begin position="466"/>
        <end position="493"/>
    </location>
</feature>
<dbReference type="InterPro" id="IPR036047">
    <property type="entry name" value="F-box-like_dom_sf"/>
</dbReference>
<dbReference type="GO" id="GO:0000209">
    <property type="term" value="P:protein polyubiquitination"/>
    <property type="evidence" value="ECO:0007669"/>
    <property type="project" value="TreeGrafter"/>
</dbReference>
<protein>
    <submittedName>
        <fullName evidence="3">F-box domain-containing</fullName>
    </submittedName>
</protein>
<evidence type="ECO:0000256" key="1">
    <source>
        <dbReference type="SAM" id="MobiDB-lite"/>
    </source>
</evidence>
<sequence>MLRGCIMHRSSMDQLPAEIVIHIAKFLQARDIIRLYLVSKRLYKITRGNELWKTLCFENSYAALTDPQVFALEMVAARLPASYGRMRMLRTLNGKHSGSHPNTASATESKLSANSDGGHARAMANWDPSYPTEDVDWYGEYISRRAPIVFDWLQQPIGGITGLGETREVRGFGLLTGNIGSKVVAPLDDGSICLWNIGATDAISGTNPGGIIARSQPGLLSAHDPNSGTRSVVCEMKIPSEAVVESVSVDNASNKAYFATQNILNEVDLNTLQVVSHSSYPFPISALSDIVQPVPLTVGTSCTIHIKDFRLANDAQSLAATGLERLDRIATFPASPKHPNDFHRLLSADPQLNYAPLVHSSPLSILHSSSSGGHNSNDGEIHVAGRFPSILTYDRRTFPKLRNTIHSGARLCSMTCLPYPLASLERDLMQKNPPSVYAVREAKSLPGKTLIACGEYNGKGSLELYGLSNESAPSPSSSTPPPPGQPQISTSKNRFSASNSKLLSIAAHGTRLVFSDGNGTLKWVERDGRTLIRRWNLNKCHHEHTRGLFRTSTSETGPGDVARKLLPTTSHVNGARAPGDDLLLWTGERIGLLGFRKRLAFGADGFEEGGESAKERDERIYGETMRTALERQADEVRFVRGLGLGNRGP</sequence>
<dbReference type="PROSITE" id="PS50181">
    <property type="entry name" value="FBOX"/>
    <property type="match status" value="1"/>
</dbReference>
<dbReference type="InterPro" id="IPR036322">
    <property type="entry name" value="WD40_repeat_dom_sf"/>
</dbReference>
<comment type="caution">
    <text evidence="3">The sequence shown here is derived from an EMBL/GenBank/DDBJ whole genome shotgun (WGS) entry which is preliminary data.</text>
</comment>
<evidence type="ECO:0000313" key="3">
    <source>
        <dbReference type="EMBL" id="KAA6415733.1"/>
    </source>
</evidence>
<dbReference type="SUPFAM" id="SSF81383">
    <property type="entry name" value="F-box domain"/>
    <property type="match status" value="1"/>
</dbReference>
<dbReference type="Proteomes" id="UP000324767">
    <property type="component" value="Unassembled WGS sequence"/>
</dbReference>
<proteinExistence type="predicted"/>
<dbReference type="PANTHER" id="PTHR13252:SF9">
    <property type="entry name" value="F-BOX ONLY PROTEIN 28"/>
    <property type="match status" value="1"/>
</dbReference>
<dbReference type="OrthoDB" id="3219396at2759"/>
<reference evidence="3 4" key="1">
    <citation type="submission" date="2019-09" db="EMBL/GenBank/DDBJ databases">
        <title>The hologenome of the rock-dwelling lichen Lasallia pustulata.</title>
        <authorList>
            <person name="Greshake Tzovaras B."/>
            <person name="Segers F."/>
            <person name="Bicker A."/>
            <person name="Dal Grande F."/>
            <person name="Otte J."/>
            <person name="Hankeln T."/>
            <person name="Schmitt I."/>
            <person name="Ebersberger I."/>
        </authorList>
    </citation>
    <scope>NUCLEOTIDE SEQUENCE [LARGE SCALE GENOMIC DNA]</scope>
    <source>
        <strain evidence="3">A1-1</strain>
    </source>
</reference>
<organism evidence="3 4">
    <name type="scientific">Lasallia pustulata</name>
    <dbReference type="NCBI Taxonomy" id="136370"/>
    <lineage>
        <taxon>Eukaryota</taxon>
        <taxon>Fungi</taxon>
        <taxon>Dikarya</taxon>
        <taxon>Ascomycota</taxon>
        <taxon>Pezizomycotina</taxon>
        <taxon>Lecanoromycetes</taxon>
        <taxon>OSLEUM clade</taxon>
        <taxon>Umbilicariomycetidae</taxon>
        <taxon>Umbilicariales</taxon>
        <taxon>Umbilicariaceae</taxon>
        <taxon>Lasallia</taxon>
    </lineage>
</organism>
<gene>
    <name evidence="3" type="ORF">FRX48_00451</name>
</gene>
<dbReference type="InterPro" id="IPR039719">
    <property type="entry name" value="FBXO28"/>
</dbReference>
<dbReference type="AlphaFoldDB" id="A0A5M8Q3H4"/>
<dbReference type="Gene3D" id="1.20.1280.50">
    <property type="match status" value="1"/>
</dbReference>
<accession>A0A5M8Q3H4</accession>
<dbReference type="SMART" id="SM00256">
    <property type="entry name" value="FBOX"/>
    <property type="match status" value="1"/>
</dbReference>
<feature type="compositionally biased region" description="Polar residues" evidence="1">
    <location>
        <begin position="94"/>
        <end position="115"/>
    </location>
</feature>